<dbReference type="InterPro" id="IPR008259">
    <property type="entry name" value="FMN_hydac_DH_AS"/>
</dbReference>
<dbReference type="GO" id="GO:0016491">
    <property type="term" value="F:oxidoreductase activity"/>
    <property type="evidence" value="ECO:0007669"/>
    <property type="project" value="UniProtKB-KW"/>
</dbReference>
<organism evidence="9 10">
    <name type="scientific">Rhizodiscina lignyota</name>
    <dbReference type="NCBI Taxonomy" id="1504668"/>
    <lineage>
        <taxon>Eukaryota</taxon>
        <taxon>Fungi</taxon>
        <taxon>Dikarya</taxon>
        <taxon>Ascomycota</taxon>
        <taxon>Pezizomycotina</taxon>
        <taxon>Dothideomycetes</taxon>
        <taxon>Pleosporomycetidae</taxon>
        <taxon>Aulographales</taxon>
        <taxon>Rhizodiscinaceae</taxon>
        <taxon>Rhizodiscina</taxon>
    </lineage>
</organism>
<dbReference type="AlphaFoldDB" id="A0A9P4M9W0"/>
<sequence length="390" mass="43075">MANEAVKVAEAELTQKKDEDYILSVDDLEKAASKKMSKLTREYYNSGATYQQTYFANPRAFEKYLLRPRVLSNVAACDPSTVIFGRRIPFPLCVSPTALHGMAHPDGEKATARGCAAANVNMGISTYSSFVWEEIIPHAKGKIDFFAQMYIYPDKTVTKNMVLKAEKLGFKAILLTADAPILGTRWNETRNQMAAHITKQNPFPNITDAVSNSLTNLEDMATLFQDASQSWERDIPYLRSITKMKIFVKGVLTAEDTLKAIECGVDGIVVSNHGGRQLDGVPATIDALPECVEAAKGRIPIFIDGGFRRGSDIFKAIALGADCVFVGRPALWGLAYNGAAGVEMMLRMLHDEFKKTMQLMGCNSVKEISRKHLAVLNSRGFMERLETAKL</sequence>
<feature type="binding site" evidence="7">
    <location>
        <position position="271"/>
    </location>
    <ligand>
        <name>FMN</name>
        <dbReference type="ChEBI" id="CHEBI:58210"/>
    </ligand>
</feature>
<dbReference type="InterPro" id="IPR013785">
    <property type="entry name" value="Aldolase_TIM"/>
</dbReference>
<proteinExistence type="inferred from homology"/>
<evidence type="ECO:0000256" key="6">
    <source>
        <dbReference type="PIRSR" id="PIRSR000138-1"/>
    </source>
</evidence>
<dbReference type="PROSITE" id="PS00557">
    <property type="entry name" value="FMN_HYDROXY_ACID_DH_1"/>
    <property type="match status" value="1"/>
</dbReference>
<feature type="binding site" evidence="7">
    <location>
        <position position="185"/>
    </location>
    <ligand>
        <name>glyoxylate</name>
        <dbReference type="ChEBI" id="CHEBI:36655"/>
    </ligand>
</feature>
<evidence type="ECO:0000313" key="9">
    <source>
        <dbReference type="EMBL" id="KAF2099777.1"/>
    </source>
</evidence>
<feature type="binding site" evidence="7">
    <location>
        <position position="43"/>
    </location>
    <ligand>
        <name>glyoxylate</name>
        <dbReference type="ChEBI" id="CHEBI:36655"/>
    </ligand>
</feature>
<dbReference type="GO" id="GO:0005737">
    <property type="term" value="C:cytoplasm"/>
    <property type="evidence" value="ECO:0007669"/>
    <property type="project" value="UniProtKB-ARBA"/>
</dbReference>
<feature type="binding site" evidence="7">
    <location>
        <position position="273"/>
    </location>
    <ligand>
        <name>glyoxylate</name>
        <dbReference type="ChEBI" id="CHEBI:36655"/>
    </ligand>
</feature>
<evidence type="ECO:0000256" key="2">
    <source>
        <dbReference type="ARBA" id="ARBA00023002"/>
    </source>
</evidence>
<name>A0A9P4M9W0_9PEZI</name>
<keyword evidence="10" id="KW-1185">Reference proteome</keyword>
<dbReference type="PROSITE" id="PS51349">
    <property type="entry name" value="FMN_HYDROXY_ACID_DH_2"/>
    <property type="match status" value="1"/>
</dbReference>
<evidence type="ECO:0000256" key="4">
    <source>
        <dbReference type="ARBA" id="ARBA00073420"/>
    </source>
</evidence>
<dbReference type="FunFam" id="3.20.20.70:FF:000056">
    <property type="entry name" value="hydroxyacid oxidase 2"/>
    <property type="match status" value="1"/>
</dbReference>
<feature type="binding site" evidence="7">
    <location>
        <begin position="96"/>
        <end position="98"/>
    </location>
    <ligand>
        <name>FMN</name>
        <dbReference type="ChEBI" id="CHEBI:58210"/>
    </ligand>
</feature>
<dbReference type="OrthoDB" id="1925334at2759"/>
<protein>
    <recommendedName>
        <fullName evidence="4">Oxidase FUB9</fullName>
    </recommendedName>
    <alternativeName>
        <fullName evidence="5">Fusaric acid biosynthesis protein 9</fullName>
    </alternativeName>
</protein>
<accession>A0A9P4M9W0</accession>
<evidence type="ECO:0000256" key="1">
    <source>
        <dbReference type="ARBA" id="ARBA00001917"/>
    </source>
</evidence>
<dbReference type="PANTHER" id="PTHR10578">
    <property type="entry name" value="S -2-HYDROXY-ACID OXIDASE-RELATED"/>
    <property type="match status" value="1"/>
</dbReference>
<reference evidence="9" key="1">
    <citation type="journal article" date="2020" name="Stud. Mycol.">
        <title>101 Dothideomycetes genomes: a test case for predicting lifestyles and emergence of pathogens.</title>
        <authorList>
            <person name="Haridas S."/>
            <person name="Albert R."/>
            <person name="Binder M."/>
            <person name="Bloem J."/>
            <person name="Labutti K."/>
            <person name="Salamov A."/>
            <person name="Andreopoulos B."/>
            <person name="Baker S."/>
            <person name="Barry K."/>
            <person name="Bills G."/>
            <person name="Bluhm B."/>
            <person name="Cannon C."/>
            <person name="Castanera R."/>
            <person name="Culley D."/>
            <person name="Daum C."/>
            <person name="Ezra D."/>
            <person name="Gonzalez J."/>
            <person name="Henrissat B."/>
            <person name="Kuo A."/>
            <person name="Liang C."/>
            <person name="Lipzen A."/>
            <person name="Lutzoni F."/>
            <person name="Magnuson J."/>
            <person name="Mondo S."/>
            <person name="Nolan M."/>
            <person name="Ohm R."/>
            <person name="Pangilinan J."/>
            <person name="Park H.-J."/>
            <person name="Ramirez L."/>
            <person name="Alfaro M."/>
            <person name="Sun H."/>
            <person name="Tritt A."/>
            <person name="Yoshinaga Y."/>
            <person name="Zwiers L.-H."/>
            <person name="Turgeon B."/>
            <person name="Goodwin S."/>
            <person name="Spatafora J."/>
            <person name="Crous P."/>
            <person name="Grigoriev I."/>
        </authorList>
    </citation>
    <scope>NUCLEOTIDE SEQUENCE</scope>
    <source>
        <strain evidence="9">CBS 133067</strain>
    </source>
</reference>
<dbReference type="SUPFAM" id="SSF51395">
    <property type="entry name" value="FMN-linked oxidoreductases"/>
    <property type="match status" value="1"/>
</dbReference>
<dbReference type="Pfam" id="PF01070">
    <property type="entry name" value="FMN_dh"/>
    <property type="match status" value="1"/>
</dbReference>
<evidence type="ECO:0000313" key="10">
    <source>
        <dbReference type="Proteomes" id="UP000799772"/>
    </source>
</evidence>
<comment type="similarity">
    <text evidence="3">Belongs to the FMN-dependent alpha-hydroxy acid dehydrogenase family.</text>
</comment>
<feature type="binding site" evidence="7">
    <location>
        <position position="125"/>
    </location>
    <ligand>
        <name>FMN</name>
        <dbReference type="ChEBI" id="CHEBI:58210"/>
    </ligand>
</feature>
<dbReference type="InterPro" id="IPR037396">
    <property type="entry name" value="FMN_HAD"/>
</dbReference>
<dbReference type="PIRSF" id="PIRSF000138">
    <property type="entry name" value="Al-hdrx_acd_dh"/>
    <property type="match status" value="1"/>
</dbReference>
<feature type="active site" description="Proton acceptor" evidence="6">
    <location>
        <position position="273"/>
    </location>
</feature>
<comment type="caution">
    <text evidence="9">The sequence shown here is derived from an EMBL/GenBank/DDBJ whole genome shotgun (WGS) entry which is preliminary data.</text>
</comment>
<gene>
    <name evidence="9" type="ORF">NA57DRAFT_65688</name>
</gene>
<feature type="binding site" evidence="7">
    <location>
        <position position="176"/>
    </location>
    <ligand>
        <name>FMN</name>
        <dbReference type="ChEBI" id="CHEBI:58210"/>
    </ligand>
</feature>
<dbReference type="CDD" id="cd02809">
    <property type="entry name" value="alpha_hydroxyacid_oxid_FMN"/>
    <property type="match status" value="1"/>
</dbReference>
<comment type="cofactor">
    <cofactor evidence="1">
        <name>FMN</name>
        <dbReference type="ChEBI" id="CHEBI:58210"/>
    </cofactor>
</comment>
<dbReference type="EMBL" id="ML978125">
    <property type="protein sequence ID" value="KAF2099777.1"/>
    <property type="molecule type" value="Genomic_DNA"/>
</dbReference>
<evidence type="ECO:0000256" key="3">
    <source>
        <dbReference type="ARBA" id="ARBA00024042"/>
    </source>
</evidence>
<evidence type="ECO:0000256" key="5">
    <source>
        <dbReference type="ARBA" id="ARBA00083297"/>
    </source>
</evidence>
<dbReference type="Gene3D" id="3.20.20.70">
    <property type="entry name" value="Aldolase class I"/>
    <property type="match status" value="1"/>
</dbReference>
<feature type="binding site" evidence="7">
    <location>
        <begin position="304"/>
        <end position="308"/>
    </location>
    <ligand>
        <name>FMN</name>
        <dbReference type="ChEBI" id="CHEBI:58210"/>
    </ligand>
</feature>
<keyword evidence="7" id="KW-0285">Flavoprotein</keyword>
<feature type="binding site" evidence="7">
    <location>
        <position position="148"/>
    </location>
    <ligand>
        <name>FMN</name>
        <dbReference type="ChEBI" id="CHEBI:58210"/>
    </ligand>
</feature>
<dbReference type="InterPro" id="IPR012133">
    <property type="entry name" value="Alpha-hydoxy_acid_DH_FMN"/>
</dbReference>
<dbReference type="GO" id="GO:0010181">
    <property type="term" value="F:FMN binding"/>
    <property type="evidence" value="ECO:0007669"/>
    <property type="project" value="InterPro"/>
</dbReference>
<feature type="binding site" evidence="7">
    <location>
        <position position="150"/>
    </location>
    <ligand>
        <name>glyoxylate</name>
        <dbReference type="ChEBI" id="CHEBI:36655"/>
    </ligand>
</feature>
<feature type="domain" description="FMN hydroxy acid dehydrogenase" evidence="8">
    <location>
        <begin position="17"/>
        <end position="378"/>
    </location>
</feature>
<feature type="binding site" evidence="7">
    <location>
        <begin position="327"/>
        <end position="328"/>
    </location>
    <ligand>
        <name>FMN</name>
        <dbReference type="ChEBI" id="CHEBI:58210"/>
    </ligand>
</feature>
<dbReference type="Proteomes" id="UP000799772">
    <property type="component" value="Unassembled WGS sequence"/>
</dbReference>
<feature type="binding site" evidence="7">
    <location>
        <position position="276"/>
    </location>
    <ligand>
        <name>glyoxylate</name>
        <dbReference type="ChEBI" id="CHEBI:36655"/>
    </ligand>
</feature>
<feature type="binding site" evidence="7">
    <location>
        <position position="249"/>
    </location>
    <ligand>
        <name>FMN</name>
        <dbReference type="ChEBI" id="CHEBI:58210"/>
    </ligand>
</feature>
<dbReference type="PANTHER" id="PTHR10578:SF149">
    <property type="entry name" value="2-HYDROXYACID OXIDASE 2"/>
    <property type="match status" value="1"/>
</dbReference>
<dbReference type="InterPro" id="IPR000262">
    <property type="entry name" value="FMN-dep_DH"/>
</dbReference>
<evidence type="ECO:0000256" key="7">
    <source>
        <dbReference type="PIRSR" id="PIRSR000138-2"/>
    </source>
</evidence>
<evidence type="ECO:0000259" key="8">
    <source>
        <dbReference type="PROSITE" id="PS51349"/>
    </source>
</evidence>
<keyword evidence="7" id="KW-0288">FMN</keyword>
<keyword evidence="2" id="KW-0560">Oxidoreductase</keyword>